<dbReference type="SUPFAM" id="SSF51206">
    <property type="entry name" value="cAMP-binding domain-like"/>
    <property type="match status" value="1"/>
</dbReference>
<reference evidence="6 7" key="1">
    <citation type="submission" date="2018-07" db="EMBL/GenBank/DDBJ databases">
        <title>Genomic Encyclopedia of Type Strains, Phase III (KMG-III): the genomes of soil and plant-associated and newly described type strains.</title>
        <authorList>
            <person name="Whitman W."/>
        </authorList>
    </citation>
    <scope>NUCLEOTIDE SEQUENCE [LARGE SCALE GENOMIC DNA]</scope>
    <source>
        <strain evidence="6 7">CECT 7287</strain>
    </source>
</reference>
<gene>
    <name evidence="6" type="ORF">DFP98_14616</name>
</gene>
<dbReference type="Proteomes" id="UP000256977">
    <property type="component" value="Unassembled WGS sequence"/>
</dbReference>
<accession>A0A3D9HZC2</accession>
<dbReference type="GO" id="GO:0003700">
    <property type="term" value="F:DNA-binding transcription factor activity"/>
    <property type="evidence" value="ECO:0007669"/>
    <property type="project" value="TreeGrafter"/>
</dbReference>
<evidence type="ECO:0000313" key="6">
    <source>
        <dbReference type="EMBL" id="RED54872.1"/>
    </source>
</evidence>
<dbReference type="InterPro" id="IPR014710">
    <property type="entry name" value="RmlC-like_jellyroll"/>
</dbReference>
<dbReference type="PANTHER" id="PTHR24567">
    <property type="entry name" value="CRP FAMILY TRANSCRIPTIONAL REGULATORY PROTEIN"/>
    <property type="match status" value="1"/>
</dbReference>
<dbReference type="PANTHER" id="PTHR24567:SF74">
    <property type="entry name" value="HTH-TYPE TRANSCRIPTIONAL REGULATOR ARCR"/>
    <property type="match status" value="1"/>
</dbReference>
<evidence type="ECO:0000256" key="4">
    <source>
        <dbReference type="ARBA" id="ARBA00023163"/>
    </source>
</evidence>
<dbReference type="SUPFAM" id="SSF46785">
    <property type="entry name" value="Winged helix' DNA-binding domain"/>
    <property type="match status" value="1"/>
</dbReference>
<feature type="domain" description="HTH crp-type" evidence="5">
    <location>
        <begin position="150"/>
        <end position="217"/>
    </location>
</feature>
<dbReference type="PROSITE" id="PS51063">
    <property type="entry name" value="HTH_CRP_2"/>
    <property type="match status" value="1"/>
</dbReference>
<name>A0A3D9HZC2_9BACL</name>
<dbReference type="GO" id="GO:0005829">
    <property type="term" value="C:cytosol"/>
    <property type="evidence" value="ECO:0007669"/>
    <property type="project" value="TreeGrafter"/>
</dbReference>
<evidence type="ECO:0000256" key="3">
    <source>
        <dbReference type="ARBA" id="ARBA00023159"/>
    </source>
</evidence>
<keyword evidence="3" id="KW-0010">Activator</keyword>
<keyword evidence="1" id="KW-0805">Transcription regulation</keyword>
<organism evidence="6 7">
    <name type="scientific">Cohnella phaseoli</name>
    <dbReference type="NCBI Taxonomy" id="456490"/>
    <lineage>
        <taxon>Bacteria</taxon>
        <taxon>Bacillati</taxon>
        <taxon>Bacillota</taxon>
        <taxon>Bacilli</taxon>
        <taxon>Bacillales</taxon>
        <taxon>Paenibacillaceae</taxon>
        <taxon>Cohnella</taxon>
    </lineage>
</organism>
<keyword evidence="2" id="KW-0238">DNA-binding</keyword>
<dbReference type="EMBL" id="QRDZ01000046">
    <property type="protein sequence ID" value="RED54872.1"/>
    <property type="molecule type" value="Genomic_DNA"/>
</dbReference>
<dbReference type="SMART" id="SM00419">
    <property type="entry name" value="HTH_CRP"/>
    <property type="match status" value="1"/>
</dbReference>
<dbReference type="RefSeq" id="WP_116065354.1">
    <property type="nucleotide sequence ID" value="NZ_QRDZ01000046.1"/>
</dbReference>
<evidence type="ECO:0000313" key="7">
    <source>
        <dbReference type="Proteomes" id="UP000256977"/>
    </source>
</evidence>
<proteinExistence type="predicted"/>
<keyword evidence="7" id="KW-1185">Reference proteome</keyword>
<protein>
    <submittedName>
        <fullName evidence="6">CRP/FNR family transcriptional regulator</fullName>
    </submittedName>
</protein>
<dbReference type="OrthoDB" id="9776746at2"/>
<evidence type="ECO:0000259" key="5">
    <source>
        <dbReference type="PROSITE" id="PS51063"/>
    </source>
</evidence>
<dbReference type="Pfam" id="PF13545">
    <property type="entry name" value="HTH_Crp_2"/>
    <property type="match status" value="1"/>
</dbReference>
<comment type="caution">
    <text evidence="6">The sequence shown here is derived from an EMBL/GenBank/DDBJ whole genome shotgun (WGS) entry which is preliminary data.</text>
</comment>
<dbReference type="Gene3D" id="2.60.120.10">
    <property type="entry name" value="Jelly Rolls"/>
    <property type="match status" value="1"/>
</dbReference>
<dbReference type="InterPro" id="IPR036390">
    <property type="entry name" value="WH_DNA-bd_sf"/>
</dbReference>
<evidence type="ECO:0000256" key="1">
    <source>
        <dbReference type="ARBA" id="ARBA00023015"/>
    </source>
</evidence>
<dbReference type="InterPro" id="IPR050397">
    <property type="entry name" value="Env_Response_Regulators"/>
</dbReference>
<keyword evidence="4" id="KW-0804">Transcription</keyword>
<sequence length="227" mass="25269">MINNAQLSRIRLLFPCFASVPEDNWQRSELVSITPDTPHSVREGKLLEHALFIVSGGVRIYKLCPTSGREVTLYRAFGGECCPLMMASVIGETEYEASAAIEVPTEVVAVPAAEFISWIDECKPIRQFVYRQLVGRITDVASLLGKIAFQPIPVRLADFLLAQAQLQHFDAPLRLTHDRIAAELGTAREVVSRTLKTFQSQEAIQLQRGQVVLLDPAKLQRIADSRV</sequence>
<dbReference type="AlphaFoldDB" id="A0A3D9HZC2"/>
<dbReference type="InterPro" id="IPR012318">
    <property type="entry name" value="HTH_CRP"/>
</dbReference>
<dbReference type="GO" id="GO:0003677">
    <property type="term" value="F:DNA binding"/>
    <property type="evidence" value="ECO:0007669"/>
    <property type="project" value="UniProtKB-KW"/>
</dbReference>
<dbReference type="InterPro" id="IPR018490">
    <property type="entry name" value="cNMP-bd_dom_sf"/>
</dbReference>
<dbReference type="Gene3D" id="1.10.10.10">
    <property type="entry name" value="Winged helix-like DNA-binding domain superfamily/Winged helix DNA-binding domain"/>
    <property type="match status" value="1"/>
</dbReference>
<dbReference type="InterPro" id="IPR036388">
    <property type="entry name" value="WH-like_DNA-bd_sf"/>
</dbReference>
<evidence type="ECO:0000256" key="2">
    <source>
        <dbReference type="ARBA" id="ARBA00023125"/>
    </source>
</evidence>